<organism evidence="2 3">
    <name type="scientific">Anaeromicropila herbilytica</name>
    <dbReference type="NCBI Taxonomy" id="2785025"/>
    <lineage>
        <taxon>Bacteria</taxon>
        <taxon>Bacillati</taxon>
        <taxon>Bacillota</taxon>
        <taxon>Clostridia</taxon>
        <taxon>Lachnospirales</taxon>
        <taxon>Lachnospiraceae</taxon>
        <taxon>Anaeromicropila</taxon>
    </lineage>
</organism>
<feature type="transmembrane region" description="Helical" evidence="1">
    <location>
        <begin position="6"/>
        <end position="25"/>
    </location>
</feature>
<sequence>MNKNTGIILAVASFFAGMVCGFFIAPMKQGIGNNSGNNYNYYDKKEEEEIKKDIEEN</sequence>
<reference evidence="2 3" key="1">
    <citation type="submission" date="2020-11" db="EMBL/GenBank/DDBJ databases">
        <title>Draft genome sequencing of a Lachnospiraceae strain isolated from anoxic soil subjected to BSD treatment.</title>
        <authorList>
            <person name="Uek A."/>
            <person name="Tonouchi A."/>
        </authorList>
    </citation>
    <scope>NUCLEOTIDE SEQUENCE [LARGE SCALE GENOMIC DNA]</scope>
    <source>
        <strain evidence="2 3">TB5</strain>
    </source>
</reference>
<dbReference type="EMBL" id="AP024169">
    <property type="protein sequence ID" value="BCN32081.1"/>
    <property type="molecule type" value="Genomic_DNA"/>
</dbReference>
<accession>A0A7R7ENE6</accession>
<keyword evidence="3" id="KW-1185">Reference proteome</keyword>
<evidence type="ECO:0000313" key="3">
    <source>
        <dbReference type="Proteomes" id="UP000595897"/>
    </source>
</evidence>
<dbReference type="Proteomes" id="UP000595897">
    <property type="component" value="Chromosome"/>
</dbReference>
<name>A0A7R7ENE6_9FIRM</name>
<dbReference type="AlphaFoldDB" id="A0A7R7ENE6"/>
<gene>
    <name evidence="2" type="ORF">bsdtb5_33760</name>
</gene>
<evidence type="ECO:0000313" key="2">
    <source>
        <dbReference type="EMBL" id="BCN32081.1"/>
    </source>
</evidence>
<keyword evidence="1" id="KW-0472">Membrane</keyword>
<proteinExistence type="predicted"/>
<evidence type="ECO:0000256" key="1">
    <source>
        <dbReference type="SAM" id="Phobius"/>
    </source>
</evidence>
<dbReference type="KEGG" id="ahb:bsdtb5_33760"/>
<keyword evidence="1" id="KW-1133">Transmembrane helix</keyword>
<keyword evidence="1" id="KW-0812">Transmembrane</keyword>
<protein>
    <submittedName>
        <fullName evidence="2">Uncharacterized protein</fullName>
    </submittedName>
</protein>
<dbReference type="RefSeq" id="WP_271713162.1">
    <property type="nucleotide sequence ID" value="NZ_AP024169.1"/>
</dbReference>